<dbReference type="EMBL" id="FOBB01000003">
    <property type="protein sequence ID" value="SEL99060.1"/>
    <property type="molecule type" value="Genomic_DNA"/>
</dbReference>
<dbReference type="Proteomes" id="UP000198984">
    <property type="component" value="Unassembled WGS sequence"/>
</dbReference>
<proteinExistence type="predicted"/>
<protein>
    <submittedName>
        <fullName evidence="1">Uncharacterized protein</fullName>
    </submittedName>
</protein>
<accession>A0A1H7UPU7</accession>
<gene>
    <name evidence="1" type="ORF">SAMN04488505_10372</name>
</gene>
<evidence type="ECO:0000313" key="1">
    <source>
        <dbReference type="EMBL" id="SEL99060.1"/>
    </source>
</evidence>
<keyword evidence="2" id="KW-1185">Reference proteome</keyword>
<name>A0A1H7UPU7_9BACT</name>
<dbReference type="AlphaFoldDB" id="A0A1H7UPU7"/>
<evidence type="ECO:0000313" key="2">
    <source>
        <dbReference type="Proteomes" id="UP000198984"/>
    </source>
</evidence>
<organism evidence="1 2">
    <name type="scientific">Chitinophaga rupis</name>
    <dbReference type="NCBI Taxonomy" id="573321"/>
    <lineage>
        <taxon>Bacteria</taxon>
        <taxon>Pseudomonadati</taxon>
        <taxon>Bacteroidota</taxon>
        <taxon>Chitinophagia</taxon>
        <taxon>Chitinophagales</taxon>
        <taxon>Chitinophagaceae</taxon>
        <taxon>Chitinophaga</taxon>
    </lineage>
</organism>
<reference evidence="1 2" key="1">
    <citation type="submission" date="2016-10" db="EMBL/GenBank/DDBJ databases">
        <authorList>
            <person name="de Groot N.N."/>
        </authorList>
    </citation>
    <scope>NUCLEOTIDE SEQUENCE [LARGE SCALE GENOMIC DNA]</scope>
    <source>
        <strain evidence="1 2">DSM 21039</strain>
    </source>
</reference>
<sequence length="34" mass="3971">MQDFFYMDSFCVYSIDGRCGTTSAIINYSFFIIN</sequence>